<reference evidence="2 3" key="1">
    <citation type="journal article" date="2016" name="Int. J. Syst. Evol. Microbiol.">
        <title>Labrenzia salina sp. nov., isolated from the rhizosphere of the halophyte Arthrocnemum macrostachyum.</title>
        <authorList>
            <person name="Camacho M."/>
            <person name="Redondo-Gomez S."/>
            <person name="Rodriguez-Llorente I."/>
            <person name="Rohde M."/>
            <person name="Sproer C."/>
            <person name="Schumann P."/>
            <person name="Klenk H.P."/>
            <person name="Montero-Calasanz M.D.C."/>
        </authorList>
    </citation>
    <scope>NUCLEOTIDE SEQUENCE [LARGE SCALE GENOMIC DNA]</scope>
    <source>
        <strain evidence="2 3">DSM 29163</strain>
    </source>
</reference>
<sequence length="106" mass="11955">MDQSSFLFAIVFFIIFLAVVVAFIRWLVGTQKILDKLAGVEDKISIIDVKLDAVLNDVEAAHSLQIDTDSRIADLRDKVQNIQENLYDVMHTIGYDPIGSKSRETE</sequence>
<keyword evidence="3" id="KW-1185">Reference proteome</keyword>
<keyword evidence="1" id="KW-0812">Transmembrane</keyword>
<dbReference type="RefSeq" id="WP_265965402.1">
    <property type="nucleotide sequence ID" value="NZ_JAPEVI010000003.1"/>
</dbReference>
<evidence type="ECO:0000313" key="2">
    <source>
        <dbReference type="EMBL" id="MCX2724967.1"/>
    </source>
</evidence>
<accession>A0ABT3R731</accession>
<dbReference type="Proteomes" id="UP001300261">
    <property type="component" value="Unassembled WGS sequence"/>
</dbReference>
<dbReference type="EMBL" id="JAPEVI010000003">
    <property type="protein sequence ID" value="MCX2724967.1"/>
    <property type="molecule type" value="Genomic_DNA"/>
</dbReference>
<keyword evidence="1" id="KW-1133">Transmembrane helix</keyword>
<proteinExistence type="predicted"/>
<protein>
    <recommendedName>
        <fullName evidence="4">Phage shock protein B</fullName>
    </recommendedName>
</protein>
<name>A0ABT3R731_9HYPH</name>
<feature type="transmembrane region" description="Helical" evidence="1">
    <location>
        <begin position="6"/>
        <end position="28"/>
    </location>
</feature>
<gene>
    <name evidence="2" type="ORF">ON753_21765</name>
</gene>
<organism evidence="2 3">
    <name type="scientific">Roseibium salinum</name>
    <dbReference type="NCBI Taxonomy" id="1604349"/>
    <lineage>
        <taxon>Bacteria</taxon>
        <taxon>Pseudomonadati</taxon>
        <taxon>Pseudomonadota</taxon>
        <taxon>Alphaproteobacteria</taxon>
        <taxon>Hyphomicrobiales</taxon>
        <taxon>Stappiaceae</taxon>
        <taxon>Roseibium</taxon>
    </lineage>
</organism>
<evidence type="ECO:0000256" key="1">
    <source>
        <dbReference type="SAM" id="Phobius"/>
    </source>
</evidence>
<evidence type="ECO:0008006" key="4">
    <source>
        <dbReference type="Google" id="ProtNLM"/>
    </source>
</evidence>
<evidence type="ECO:0000313" key="3">
    <source>
        <dbReference type="Proteomes" id="UP001300261"/>
    </source>
</evidence>
<keyword evidence="1" id="KW-0472">Membrane</keyword>
<comment type="caution">
    <text evidence="2">The sequence shown here is derived from an EMBL/GenBank/DDBJ whole genome shotgun (WGS) entry which is preliminary data.</text>
</comment>